<evidence type="ECO:0000313" key="2">
    <source>
        <dbReference type="Proteomes" id="UP000663823"/>
    </source>
</evidence>
<sequence length="54" mass="6423">YGEEFLRSTMTNIEPYAIKFGQYLQKQWTFLLKYIEGPIYDKSIEIAEQVCIGR</sequence>
<feature type="non-terminal residue" evidence="1">
    <location>
        <position position="1"/>
    </location>
</feature>
<comment type="caution">
    <text evidence="1">The sequence shown here is derived from an EMBL/GenBank/DDBJ whole genome shotgun (WGS) entry which is preliminary data.</text>
</comment>
<gene>
    <name evidence="1" type="ORF">OTI717_LOCUS40770</name>
</gene>
<proteinExistence type="predicted"/>
<dbReference type="Proteomes" id="UP000663823">
    <property type="component" value="Unassembled WGS sequence"/>
</dbReference>
<protein>
    <submittedName>
        <fullName evidence="1">Uncharacterized protein</fullName>
    </submittedName>
</protein>
<reference evidence="1" key="1">
    <citation type="submission" date="2021-02" db="EMBL/GenBank/DDBJ databases">
        <authorList>
            <person name="Nowell W R."/>
        </authorList>
    </citation>
    <scope>NUCLEOTIDE SEQUENCE</scope>
</reference>
<dbReference type="AlphaFoldDB" id="A0A820FFZ3"/>
<dbReference type="EMBL" id="CAJOAX010035130">
    <property type="protein sequence ID" value="CAF4261098.1"/>
    <property type="molecule type" value="Genomic_DNA"/>
</dbReference>
<name>A0A820FFZ3_9BILA</name>
<organism evidence="1 2">
    <name type="scientific">Rotaria sordida</name>
    <dbReference type="NCBI Taxonomy" id="392033"/>
    <lineage>
        <taxon>Eukaryota</taxon>
        <taxon>Metazoa</taxon>
        <taxon>Spiralia</taxon>
        <taxon>Gnathifera</taxon>
        <taxon>Rotifera</taxon>
        <taxon>Eurotatoria</taxon>
        <taxon>Bdelloidea</taxon>
        <taxon>Philodinida</taxon>
        <taxon>Philodinidae</taxon>
        <taxon>Rotaria</taxon>
    </lineage>
</organism>
<accession>A0A820FFZ3</accession>
<evidence type="ECO:0000313" key="1">
    <source>
        <dbReference type="EMBL" id="CAF4261098.1"/>
    </source>
</evidence>